<dbReference type="EMBL" id="FR824429">
    <property type="protein sequence ID" value="CCA26554.1"/>
    <property type="molecule type" value="Genomic_DNA"/>
</dbReference>
<feature type="region of interest" description="Disordered" evidence="1">
    <location>
        <begin position="773"/>
        <end position="888"/>
    </location>
</feature>
<evidence type="ECO:0000256" key="1">
    <source>
        <dbReference type="SAM" id="MobiDB-lite"/>
    </source>
</evidence>
<dbReference type="AlphaFoldDB" id="F0WS70"/>
<reference evidence="2" key="2">
    <citation type="submission" date="2011-02" db="EMBL/GenBank/DDBJ databases">
        <authorList>
            <person name="MacLean D."/>
        </authorList>
    </citation>
    <scope>NUCLEOTIDE SEQUENCE</scope>
</reference>
<reference evidence="2" key="1">
    <citation type="journal article" date="2011" name="PLoS Biol.">
        <title>Gene gain and loss during evolution of obligate parasitism in the white rust pathogen of Arabidopsis thaliana.</title>
        <authorList>
            <person name="Kemen E."/>
            <person name="Gardiner A."/>
            <person name="Schultz-Larsen T."/>
            <person name="Kemen A.C."/>
            <person name="Balmuth A.L."/>
            <person name="Robert-Seilaniantz A."/>
            <person name="Bailey K."/>
            <person name="Holub E."/>
            <person name="Studholme D.J."/>
            <person name="Maclean D."/>
            <person name="Jones J.D."/>
        </authorList>
    </citation>
    <scope>NUCLEOTIDE SEQUENCE</scope>
</reference>
<dbReference type="EMBL" id="FR824270">
    <property type="protein sequence ID" value="CCA24188.1"/>
    <property type="molecule type" value="Genomic_DNA"/>
</dbReference>
<evidence type="ECO:0000313" key="3">
    <source>
        <dbReference type="EMBL" id="CCA26554.1"/>
    </source>
</evidence>
<dbReference type="HOGENOM" id="CLU_320443_0_0_1"/>
<organism evidence="2">
    <name type="scientific">Albugo laibachii Nc14</name>
    <dbReference type="NCBI Taxonomy" id="890382"/>
    <lineage>
        <taxon>Eukaryota</taxon>
        <taxon>Sar</taxon>
        <taxon>Stramenopiles</taxon>
        <taxon>Oomycota</taxon>
        <taxon>Peronosporomycetes</taxon>
        <taxon>Albuginales</taxon>
        <taxon>Albuginaceae</taxon>
        <taxon>Albugo</taxon>
    </lineage>
</organism>
<evidence type="ECO:0000313" key="2">
    <source>
        <dbReference type="EMBL" id="CCA24188.1"/>
    </source>
</evidence>
<name>F0WS70_9STRA</name>
<accession>F0WS70</accession>
<sequence length="888" mass="101347">MLLPVLEHFGELGWQPFAEPAETYEFFMTSGLFKRARLTEQESTKTLDNIPVLVQRNTLFEICVCAGLGSLVAAYILAEENGFECSPFGRNLGHKIYVLKEPIAAKQWVRRCVEKLERNLEQIISEFDECCLQRIECESLKIADDIETLQSDIRQSNGLRLILLALLDRFYSATHSTLDGMDEETELAELTSAGTEELLKLLYRTQAISYKSQYVSWLLENNNYLLTENEYTMHYKNVLSHRAAFVRQFHERHGPAHSELLGELEQQLMIETVMKNAGIQPYSVFAEGSPPLKVETLLQVLHRTEPVDQFMEQYIYEMRHEPVESYFDVSVAFLFYFGLDRTWICSFSRQQRLELDDFLCKFRQLGDSLASILGLREDMKLTLLAIWLIENSSILYGDESLINGFYHYAVPLLAQASAMHLQSADDLEDSAMIHVVQTLLQRGVAPLAWKVWHFFGLNDTNTDAKSESAILLALEMNQWEQALMLMRRGKRQDMLEVILSWMERNDDLKLFVQRMSLTKEEEKLFHRFMLQGFNSNSQNVISERIPKRVDLVIMYHILRHQYEMAWMIHHGQIDCIRQFTQGESSEASLLLDCEAIRTRTALLKCSSPEPVDEISCGFEKWCAIEGVIIQNDDSSGEGHNMNVNRDDITIDDYQSTSSAQVCSAQAQPTIGFHYSPGQFSLRPLQQTEASPENCGGETISTQQQERRRRIESIDSTPVITSGSKFSTEIDSKQQSSFSQSEHMMGTTWNRSYGRFSLSSTKSRRPKLSVALSGCNYDRNEGSDLAIDSKQGDKNESESDQSNRSTEENIVPGSDRKAMSPNASKPFTFVEEFEQTAAAGGISPEREEKNNANEDEAFSTSSRSMKDTFSDQSSGSLRRNPRRSARTLY</sequence>
<protein>
    <submittedName>
        <fullName evidence="2">Uncharacterized protein AlNc14C225G9208</fullName>
    </submittedName>
    <submittedName>
        <fullName evidence="3">Uncharacterized protein AlNc14C385G11259</fullName>
    </submittedName>
</protein>
<feature type="compositionally biased region" description="Polar residues" evidence="1">
    <location>
        <begin position="717"/>
        <end position="742"/>
    </location>
</feature>
<feature type="compositionally biased region" description="Basic residues" evidence="1">
    <location>
        <begin position="878"/>
        <end position="888"/>
    </location>
</feature>
<feature type="region of interest" description="Disordered" evidence="1">
    <location>
        <begin position="688"/>
        <end position="742"/>
    </location>
</feature>
<proteinExistence type="predicted"/>
<gene>
    <name evidence="2" type="primary">AlNc14C225G9208</name>
    <name evidence="3" type="synonym">AlNc14C385G11259</name>
    <name evidence="2" type="ORF">ALNC14_103320</name>
    <name evidence="3" type="ORF">ALNC14_126980</name>
</gene>